<sequence length="121" mass="13611">MSTYFQVAALAKRGILDNSVFMRKCLLPALHISLSEKLWPSVLLWLQTVELFMETLQCDMNHACLLVVMAQVIEASQFNISTFSLEVVHAHEKAVHLVNMLVDILDVSNSTQGKIVCDMSF</sequence>
<dbReference type="EMBL" id="JARBHB010000008">
    <property type="protein sequence ID" value="KAJ8877478.1"/>
    <property type="molecule type" value="Genomic_DNA"/>
</dbReference>
<accession>A0ABQ9GZT4</accession>
<organism evidence="1 2">
    <name type="scientific">Dryococelus australis</name>
    <dbReference type="NCBI Taxonomy" id="614101"/>
    <lineage>
        <taxon>Eukaryota</taxon>
        <taxon>Metazoa</taxon>
        <taxon>Ecdysozoa</taxon>
        <taxon>Arthropoda</taxon>
        <taxon>Hexapoda</taxon>
        <taxon>Insecta</taxon>
        <taxon>Pterygota</taxon>
        <taxon>Neoptera</taxon>
        <taxon>Polyneoptera</taxon>
        <taxon>Phasmatodea</taxon>
        <taxon>Verophasmatodea</taxon>
        <taxon>Anareolatae</taxon>
        <taxon>Phasmatidae</taxon>
        <taxon>Eurycanthinae</taxon>
        <taxon>Dryococelus</taxon>
    </lineage>
</organism>
<gene>
    <name evidence="1" type="ORF">PR048_021933</name>
</gene>
<comment type="caution">
    <text evidence="1">The sequence shown here is derived from an EMBL/GenBank/DDBJ whole genome shotgun (WGS) entry which is preliminary data.</text>
</comment>
<evidence type="ECO:0000313" key="2">
    <source>
        <dbReference type="Proteomes" id="UP001159363"/>
    </source>
</evidence>
<dbReference type="Proteomes" id="UP001159363">
    <property type="component" value="Chromosome 7"/>
</dbReference>
<proteinExistence type="predicted"/>
<keyword evidence="2" id="KW-1185">Reference proteome</keyword>
<reference evidence="1 2" key="1">
    <citation type="submission" date="2023-02" db="EMBL/GenBank/DDBJ databases">
        <title>LHISI_Scaffold_Assembly.</title>
        <authorList>
            <person name="Stuart O.P."/>
            <person name="Cleave R."/>
            <person name="Magrath M.J.L."/>
            <person name="Mikheyev A.S."/>
        </authorList>
    </citation>
    <scope>NUCLEOTIDE SEQUENCE [LARGE SCALE GENOMIC DNA]</scope>
    <source>
        <strain evidence="1">Daus_M_001</strain>
        <tissue evidence="1">Leg muscle</tissue>
    </source>
</reference>
<evidence type="ECO:0000313" key="1">
    <source>
        <dbReference type="EMBL" id="KAJ8877478.1"/>
    </source>
</evidence>
<protein>
    <submittedName>
        <fullName evidence="1">Uncharacterized protein</fullName>
    </submittedName>
</protein>
<name>A0ABQ9GZT4_9NEOP</name>